<dbReference type="Proteomes" id="UP001201273">
    <property type="component" value="Unassembled WGS sequence"/>
</dbReference>
<dbReference type="RefSeq" id="WP_233054667.1">
    <property type="nucleotide sequence ID" value="NZ_JAIMJA010000027.1"/>
</dbReference>
<keyword evidence="1" id="KW-0732">Signal</keyword>
<comment type="caution">
    <text evidence="2">The sequence shown here is derived from an EMBL/GenBank/DDBJ whole genome shotgun (WGS) entry which is preliminary data.</text>
</comment>
<evidence type="ECO:0000256" key="1">
    <source>
        <dbReference type="SAM" id="SignalP"/>
    </source>
</evidence>
<evidence type="ECO:0008006" key="4">
    <source>
        <dbReference type="Google" id="ProtNLM"/>
    </source>
</evidence>
<gene>
    <name evidence="2" type="ORF">K6Y31_19225</name>
</gene>
<feature type="chain" id="PRO_5046978018" description="Lipoprotein" evidence="1">
    <location>
        <begin position="28"/>
        <end position="151"/>
    </location>
</feature>
<dbReference type="EMBL" id="JAIMJA010000027">
    <property type="protein sequence ID" value="MCE2596910.1"/>
    <property type="molecule type" value="Genomic_DNA"/>
</dbReference>
<evidence type="ECO:0000313" key="2">
    <source>
        <dbReference type="EMBL" id="MCE2596910.1"/>
    </source>
</evidence>
<evidence type="ECO:0000313" key="3">
    <source>
        <dbReference type="Proteomes" id="UP001201273"/>
    </source>
</evidence>
<organism evidence="2 3">
    <name type="scientific">Motilimonas cestriensis</name>
    <dbReference type="NCBI Taxonomy" id="2742685"/>
    <lineage>
        <taxon>Bacteria</taxon>
        <taxon>Pseudomonadati</taxon>
        <taxon>Pseudomonadota</taxon>
        <taxon>Gammaproteobacteria</taxon>
        <taxon>Alteromonadales</taxon>
        <taxon>Alteromonadales genera incertae sedis</taxon>
        <taxon>Motilimonas</taxon>
    </lineage>
</organism>
<accession>A0ABS8WF62</accession>
<sequence>MNKTAQNVFTGAALAMAMAGMSQLAHAGSTEKAAASSADLIHCYGVNVCGGHNDCKTAANACAGQASCKGQGFVAMPSKACGDVGGKVKDDWKGETTKAELVQCYGVNTCKGHNDCKTADNACAGHASCKGQGFVNTSEKSCADIGGKTSA</sequence>
<feature type="signal peptide" evidence="1">
    <location>
        <begin position="1"/>
        <end position="27"/>
    </location>
</feature>
<name>A0ABS8WF62_9GAMM</name>
<reference evidence="2 3" key="1">
    <citation type="journal article" date="2022" name="Environ. Microbiol. Rep.">
        <title>Eco-phylogenetic analyses reveal divergent evolution of vitamin B12 metabolism in the marine bacterial family 'Psychromonadaceae'.</title>
        <authorList>
            <person name="Jin X."/>
            <person name="Yang Y."/>
            <person name="Cao H."/>
            <person name="Gao B."/>
            <person name="Zhao Z."/>
        </authorList>
    </citation>
    <scope>NUCLEOTIDE SEQUENCE [LARGE SCALE GENOMIC DNA]</scope>
    <source>
        <strain evidence="2 3">MKS20</strain>
    </source>
</reference>
<protein>
    <recommendedName>
        <fullName evidence="4">Lipoprotein</fullName>
    </recommendedName>
</protein>
<proteinExistence type="predicted"/>
<keyword evidence="3" id="KW-1185">Reference proteome</keyword>